<accession>A0A3R7SY97</accession>
<reference evidence="2 3" key="1">
    <citation type="submission" date="2018-04" db="EMBL/GenBank/DDBJ databases">
        <authorList>
            <person name="Zhang X."/>
            <person name="Yuan J."/>
            <person name="Li F."/>
            <person name="Xiang J."/>
        </authorList>
    </citation>
    <scope>NUCLEOTIDE SEQUENCE [LARGE SCALE GENOMIC DNA]</scope>
    <source>
        <tissue evidence="2">Muscle</tissue>
    </source>
</reference>
<keyword evidence="3" id="KW-1185">Reference proteome</keyword>
<reference evidence="2 3" key="2">
    <citation type="submission" date="2019-01" db="EMBL/GenBank/DDBJ databases">
        <title>The decoding of complex shrimp genome reveals the adaptation for benthos swimmer, frequently molting mechanism and breeding impact on genome.</title>
        <authorList>
            <person name="Sun Y."/>
            <person name="Gao Y."/>
            <person name="Yu Y."/>
        </authorList>
    </citation>
    <scope>NUCLEOTIDE SEQUENCE [LARGE SCALE GENOMIC DNA]</scope>
    <source>
        <tissue evidence="2">Muscle</tissue>
    </source>
</reference>
<evidence type="ECO:0000256" key="1">
    <source>
        <dbReference type="SAM" id="MobiDB-lite"/>
    </source>
</evidence>
<dbReference type="AlphaFoldDB" id="A0A3R7SY97"/>
<sequence length="109" mass="11537">MPQAVEGNSLTPSAAVPQTPGMILTAAQGTIPTQLVQIASPLFQGAPATAGPGPAAPQLFSLTPIMIHQLSEAEQNALAHRELRPCSERRANRRRLRGTSSPQEDYVIS</sequence>
<dbReference type="OrthoDB" id="6373338at2759"/>
<evidence type="ECO:0000313" key="2">
    <source>
        <dbReference type="EMBL" id="ROT80953.1"/>
    </source>
</evidence>
<proteinExistence type="predicted"/>
<dbReference type="Proteomes" id="UP000283509">
    <property type="component" value="Unassembled WGS sequence"/>
</dbReference>
<feature type="compositionally biased region" description="Basic and acidic residues" evidence="1">
    <location>
        <begin position="79"/>
        <end position="90"/>
    </location>
</feature>
<feature type="region of interest" description="Disordered" evidence="1">
    <location>
        <begin position="78"/>
        <end position="109"/>
    </location>
</feature>
<evidence type="ECO:0000313" key="3">
    <source>
        <dbReference type="Proteomes" id="UP000283509"/>
    </source>
</evidence>
<name>A0A3R7SY97_PENVA</name>
<dbReference type="EMBL" id="QCYY01001045">
    <property type="protein sequence ID" value="ROT80953.1"/>
    <property type="molecule type" value="Genomic_DNA"/>
</dbReference>
<organism evidence="2 3">
    <name type="scientific">Penaeus vannamei</name>
    <name type="common">Whiteleg shrimp</name>
    <name type="synonym">Litopenaeus vannamei</name>
    <dbReference type="NCBI Taxonomy" id="6689"/>
    <lineage>
        <taxon>Eukaryota</taxon>
        <taxon>Metazoa</taxon>
        <taxon>Ecdysozoa</taxon>
        <taxon>Arthropoda</taxon>
        <taxon>Crustacea</taxon>
        <taxon>Multicrustacea</taxon>
        <taxon>Malacostraca</taxon>
        <taxon>Eumalacostraca</taxon>
        <taxon>Eucarida</taxon>
        <taxon>Decapoda</taxon>
        <taxon>Dendrobranchiata</taxon>
        <taxon>Penaeoidea</taxon>
        <taxon>Penaeidae</taxon>
        <taxon>Penaeus</taxon>
    </lineage>
</organism>
<comment type="caution">
    <text evidence="2">The sequence shown here is derived from an EMBL/GenBank/DDBJ whole genome shotgun (WGS) entry which is preliminary data.</text>
</comment>
<protein>
    <submittedName>
        <fullName evidence="2">Uncharacterized protein</fullName>
    </submittedName>
</protein>
<gene>
    <name evidence="2" type="ORF">C7M84_000302</name>
</gene>